<proteinExistence type="predicted"/>
<dbReference type="SUPFAM" id="SSF103473">
    <property type="entry name" value="MFS general substrate transporter"/>
    <property type="match status" value="1"/>
</dbReference>
<keyword evidence="1" id="KW-0472">Membrane</keyword>
<feature type="transmembrane region" description="Helical" evidence="1">
    <location>
        <begin position="359"/>
        <end position="378"/>
    </location>
</feature>
<feature type="transmembrane region" description="Helical" evidence="1">
    <location>
        <begin position="292"/>
        <end position="315"/>
    </location>
</feature>
<dbReference type="InterPro" id="IPR036259">
    <property type="entry name" value="MFS_trans_sf"/>
</dbReference>
<feature type="non-terminal residue" evidence="3">
    <location>
        <position position="408"/>
    </location>
</feature>
<keyword evidence="1" id="KW-1133">Transmembrane helix</keyword>
<dbReference type="PANTHER" id="PTHR20765">
    <property type="entry name" value="SOLUTE CARRIER FAMILY 43 MEMBER 3-RELATED"/>
    <property type="match status" value="1"/>
</dbReference>
<feature type="transmembrane region" description="Helical" evidence="1">
    <location>
        <begin position="385"/>
        <end position="406"/>
    </location>
</feature>
<organism evidence="2 3">
    <name type="scientific">Hyalella azteca</name>
    <name type="common">Amphipod</name>
    <dbReference type="NCBI Taxonomy" id="294128"/>
    <lineage>
        <taxon>Eukaryota</taxon>
        <taxon>Metazoa</taxon>
        <taxon>Ecdysozoa</taxon>
        <taxon>Arthropoda</taxon>
        <taxon>Crustacea</taxon>
        <taxon>Multicrustacea</taxon>
        <taxon>Malacostraca</taxon>
        <taxon>Eumalacostraca</taxon>
        <taxon>Peracarida</taxon>
        <taxon>Amphipoda</taxon>
        <taxon>Senticaudata</taxon>
        <taxon>Talitrida</taxon>
        <taxon>Talitroidea</taxon>
        <taxon>Hyalellidae</taxon>
        <taxon>Hyalella</taxon>
    </lineage>
</organism>
<feature type="transmembrane region" description="Helical" evidence="1">
    <location>
        <begin position="137"/>
        <end position="156"/>
    </location>
</feature>
<feature type="transmembrane region" description="Helical" evidence="1">
    <location>
        <begin position="109"/>
        <end position="131"/>
    </location>
</feature>
<dbReference type="Gene3D" id="1.20.1250.20">
    <property type="entry name" value="MFS general substrate transporter like domains"/>
    <property type="match status" value="1"/>
</dbReference>
<protein>
    <submittedName>
        <fullName evidence="3">Equilibrative nucleobase transporter 1</fullName>
    </submittedName>
</protein>
<dbReference type="InterPro" id="IPR027197">
    <property type="entry name" value="SLC43A3"/>
</dbReference>
<dbReference type="RefSeq" id="XP_018013380.1">
    <property type="nucleotide sequence ID" value="XM_018157891.2"/>
</dbReference>
<evidence type="ECO:0000313" key="3">
    <source>
        <dbReference type="RefSeq" id="XP_018013380.1"/>
    </source>
</evidence>
<feature type="transmembrane region" description="Helical" evidence="1">
    <location>
        <begin position="17"/>
        <end position="37"/>
    </location>
</feature>
<name>A0A8B7NIB6_HYAAZ</name>
<dbReference type="PANTHER" id="PTHR20765:SF1">
    <property type="entry name" value="EQUILIBRATIVE NUCLEOBASE TRANSPORTER 1"/>
    <property type="match status" value="1"/>
</dbReference>
<dbReference type="Proteomes" id="UP000694843">
    <property type="component" value="Unplaced"/>
</dbReference>
<evidence type="ECO:0000256" key="1">
    <source>
        <dbReference type="SAM" id="Phobius"/>
    </source>
</evidence>
<accession>A0A8B7NIB6</accession>
<keyword evidence="2" id="KW-1185">Reference proteome</keyword>
<reference evidence="3" key="1">
    <citation type="submission" date="2025-08" db="UniProtKB">
        <authorList>
            <consortium name="RefSeq"/>
        </authorList>
    </citation>
    <scope>IDENTIFICATION</scope>
    <source>
        <tissue evidence="3">Whole organism</tissue>
    </source>
</reference>
<feature type="transmembrane region" description="Helical" evidence="1">
    <location>
        <begin position="335"/>
        <end position="353"/>
    </location>
</feature>
<sequence length="408" mass="45056">MTCQQAPDLTLSPCRRAAIFMVGALEVLLFGGAVFGWPQLVHLLKMDSVFADLCNDVNTAAGPGINKYEAVPQGEIFNNSRCMALNATPVFLPGHKVGVEQCAPQDEMFALIFTLAVGCYGIPSFLVGFLLHHAGLWPTRISAGAMLCVGFIFLGITTKESPYWLFPAMMLLALGGNQLRMSGLQFADMFPAHKATALTLLASMFSTSASLFLVFQLAERYHIERSIICWCLAGLSTFVLWMTFIMPPHHIPCHDDYDKSGVGEHDELTLSYSYNTGGVAVKEVQELSLLRALVTLSSILLQVWLTANLLAVNIYQLTYNYWITIVSCTTDEAELFSILYSCVNFISVFVDLLEIRSTIFPLAFTTVCTFCMYLLLLFFHPVGVYCSLVFMALTRPCVVAVATAFVRI</sequence>
<dbReference type="OrthoDB" id="6341381at2759"/>
<dbReference type="KEGG" id="hazt:108670416"/>
<evidence type="ECO:0000313" key="2">
    <source>
        <dbReference type="Proteomes" id="UP000694843"/>
    </source>
</evidence>
<feature type="transmembrane region" description="Helical" evidence="1">
    <location>
        <begin position="227"/>
        <end position="246"/>
    </location>
</feature>
<dbReference type="GeneID" id="108670416"/>
<feature type="transmembrane region" description="Helical" evidence="1">
    <location>
        <begin position="195"/>
        <end position="215"/>
    </location>
</feature>
<gene>
    <name evidence="3" type="primary">LOC108670416</name>
</gene>
<keyword evidence="1" id="KW-0812">Transmembrane</keyword>
<dbReference type="AlphaFoldDB" id="A0A8B7NIB6"/>